<dbReference type="PANTHER" id="PTHR43580:SF2">
    <property type="entry name" value="CYTOKINE-LIKE NUCLEAR FACTOR N-PAC"/>
    <property type="match status" value="1"/>
</dbReference>
<evidence type="ECO:0000259" key="5">
    <source>
        <dbReference type="Pfam" id="PF03446"/>
    </source>
</evidence>
<accession>A0A9P9AVS4</accession>
<dbReference type="PROSITE" id="PS00895">
    <property type="entry name" value="3_HYDROXYISOBUT_DH"/>
    <property type="match status" value="1"/>
</dbReference>
<comment type="caution">
    <text evidence="7">The sequence shown here is derived from an EMBL/GenBank/DDBJ whole genome shotgun (WGS) entry which is preliminary data.</text>
</comment>
<evidence type="ECO:0000259" key="6">
    <source>
        <dbReference type="Pfam" id="PF14833"/>
    </source>
</evidence>
<dbReference type="InterPro" id="IPR008927">
    <property type="entry name" value="6-PGluconate_DH-like_C_sf"/>
</dbReference>
<dbReference type="Gene3D" id="1.10.1040.10">
    <property type="entry name" value="N-(1-d-carboxylethyl)-l-norvaline Dehydrogenase, domain 2"/>
    <property type="match status" value="1"/>
</dbReference>
<evidence type="ECO:0000256" key="2">
    <source>
        <dbReference type="ARBA" id="ARBA00023002"/>
    </source>
</evidence>
<dbReference type="InterPro" id="IPR002204">
    <property type="entry name" value="3-OH-isobutyrate_DH-rel_CS"/>
</dbReference>
<keyword evidence="2" id="KW-0560">Oxidoreductase</keyword>
<dbReference type="Proteomes" id="UP000777438">
    <property type="component" value="Unassembled WGS sequence"/>
</dbReference>
<evidence type="ECO:0000313" key="8">
    <source>
        <dbReference type="Proteomes" id="UP000777438"/>
    </source>
</evidence>
<evidence type="ECO:0008006" key="9">
    <source>
        <dbReference type="Google" id="ProtNLM"/>
    </source>
</evidence>
<evidence type="ECO:0000256" key="3">
    <source>
        <dbReference type="ARBA" id="ARBA00023027"/>
    </source>
</evidence>
<dbReference type="PANTHER" id="PTHR43580">
    <property type="entry name" value="OXIDOREDUCTASE GLYR1-RELATED"/>
    <property type="match status" value="1"/>
</dbReference>
<dbReference type="InterPro" id="IPR015815">
    <property type="entry name" value="HIBADH-related"/>
</dbReference>
<organism evidence="7 8">
    <name type="scientific">Thelonectria olida</name>
    <dbReference type="NCBI Taxonomy" id="1576542"/>
    <lineage>
        <taxon>Eukaryota</taxon>
        <taxon>Fungi</taxon>
        <taxon>Dikarya</taxon>
        <taxon>Ascomycota</taxon>
        <taxon>Pezizomycotina</taxon>
        <taxon>Sordariomycetes</taxon>
        <taxon>Hypocreomycetidae</taxon>
        <taxon>Hypocreales</taxon>
        <taxon>Nectriaceae</taxon>
        <taxon>Thelonectria</taxon>
    </lineage>
</organism>
<keyword evidence="3" id="KW-0520">NAD</keyword>
<sequence length="283" mass="30169">MRVGFLGLGMMGTPMAMNLCRKFRLTVWNRSTSKYAPLTQAGVRIGNSPADVVDQSDVTFVMLFDGPAIDSIFNDDLKRALRGKTLVNTSSVSVEFSKRLAQRVSEAGGDFIEMPVSGSKVPAEQGRLVGMMAGNAEVAERIRPVVEPITSAAVYCGPIGAGLKTKYAANLYLITMTAGLAESMSLAKAQGLDLESFGEVLNAGQMASSYSKLKIAKMLNQDWSPQAAINDCYNSTQLIHAAAKGEDVRAPLIELCGSLYKEAKDSGLGGEDMIAVAKVLSKK</sequence>
<feature type="domain" description="6-phosphogluconate dehydrogenase NADP-binding" evidence="5">
    <location>
        <begin position="2"/>
        <end position="157"/>
    </location>
</feature>
<reference evidence="7 8" key="1">
    <citation type="journal article" date="2021" name="Nat. Commun.">
        <title>Genetic determinants of endophytism in the Arabidopsis root mycobiome.</title>
        <authorList>
            <person name="Mesny F."/>
            <person name="Miyauchi S."/>
            <person name="Thiergart T."/>
            <person name="Pickel B."/>
            <person name="Atanasova L."/>
            <person name="Karlsson M."/>
            <person name="Huettel B."/>
            <person name="Barry K.W."/>
            <person name="Haridas S."/>
            <person name="Chen C."/>
            <person name="Bauer D."/>
            <person name="Andreopoulos W."/>
            <person name="Pangilinan J."/>
            <person name="LaButti K."/>
            <person name="Riley R."/>
            <person name="Lipzen A."/>
            <person name="Clum A."/>
            <person name="Drula E."/>
            <person name="Henrissat B."/>
            <person name="Kohler A."/>
            <person name="Grigoriev I.V."/>
            <person name="Martin F.M."/>
            <person name="Hacquard S."/>
        </authorList>
    </citation>
    <scope>NUCLEOTIDE SEQUENCE [LARGE SCALE GENOMIC DNA]</scope>
    <source>
        <strain evidence="7 8">MPI-CAGE-CH-0241</strain>
    </source>
</reference>
<dbReference type="SUPFAM" id="SSF51735">
    <property type="entry name" value="NAD(P)-binding Rossmann-fold domains"/>
    <property type="match status" value="1"/>
</dbReference>
<dbReference type="InterPro" id="IPR029154">
    <property type="entry name" value="HIBADH-like_NADP-bd"/>
</dbReference>
<dbReference type="GO" id="GO:0051287">
    <property type="term" value="F:NAD binding"/>
    <property type="evidence" value="ECO:0007669"/>
    <property type="project" value="InterPro"/>
</dbReference>
<dbReference type="InterPro" id="IPR013328">
    <property type="entry name" value="6PGD_dom2"/>
</dbReference>
<evidence type="ECO:0000256" key="4">
    <source>
        <dbReference type="PIRSR" id="PIRSR000103-1"/>
    </source>
</evidence>
<comment type="similarity">
    <text evidence="1">Belongs to the HIBADH-related family. NP60 subfamily.</text>
</comment>
<feature type="non-terminal residue" evidence="7">
    <location>
        <position position="283"/>
    </location>
</feature>
<evidence type="ECO:0000256" key="1">
    <source>
        <dbReference type="ARBA" id="ARBA00007598"/>
    </source>
</evidence>
<dbReference type="Pfam" id="PF14833">
    <property type="entry name" value="NAD_binding_11"/>
    <property type="match status" value="1"/>
</dbReference>
<dbReference type="InterPro" id="IPR051265">
    <property type="entry name" value="HIBADH-related_NP60_sf"/>
</dbReference>
<dbReference type="InterPro" id="IPR036291">
    <property type="entry name" value="NAD(P)-bd_dom_sf"/>
</dbReference>
<name>A0A9P9AVS4_9HYPO</name>
<dbReference type="SUPFAM" id="SSF48179">
    <property type="entry name" value="6-phosphogluconate dehydrogenase C-terminal domain-like"/>
    <property type="match status" value="1"/>
</dbReference>
<keyword evidence="8" id="KW-1185">Reference proteome</keyword>
<dbReference type="Gene3D" id="3.40.50.720">
    <property type="entry name" value="NAD(P)-binding Rossmann-like Domain"/>
    <property type="match status" value="1"/>
</dbReference>
<proteinExistence type="inferred from homology"/>
<protein>
    <recommendedName>
        <fullName evidence="9">3-hydroxyisobutyrate dehydrogenase</fullName>
    </recommendedName>
</protein>
<feature type="active site" evidence="4">
    <location>
        <position position="166"/>
    </location>
</feature>
<dbReference type="GO" id="GO:0016491">
    <property type="term" value="F:oxidoreductase activity"/>
    <property type="evidence" value="ECO:0007669"/>
    <property type="project" value="UniProtKB-KW"/>
</dbReference>
<evidence type="ECO:0000313" key="7">
    <source>
        <dbReference type="EMBL" id="KAH6894664.1"/>
    </source>
</evidence>
<feature type="domain" description="3-hydroxyisobutyrate dehydrogenase-like NAD-binding" evidence="6">
    <location>
        <begin position="160"/>
        <end position="280"/>
    </location>
</feature>
<dbReference type="EMBL" id="JAGPYM010000005">
    <property type="protein sequence ID" value="KAH6894664.1"/>
    <property type="molecule type" value="Genomic_DNA"/>
</dbReference>
<gene>
    <name evidence="7" type="ORF">B0T10DRAFT_436326</name>
</gene>
<dbReference type="AlphaFoldDB" id="A0A9P9AVS4"/>
<dbReference type="InterPro" id="IPR006115">
    <property type="entry name" value="6PGDH_NADP-bd"/>
</dbReference>
<dbReference type="PIRSF" id="PIRSF000103">
    <property type="entry name" value="HIBADH"/>
    <property type="match status" value="1"/>
</dbReference>
<dbReference type="GO" id="GO:0050661">
    <property type="term" value="F:NADP binding"/>
    <property type="evidence" value="ECO:0007669"/>
    <property type="project" value="InterPro"/>
</dbReference>
<dbReference type="Pfam" id="PF03446">
    <property type="entry name" value="NAD_binding_2"/>
    <property type="match status" value="1"/>
</dbReference>
<dbReference type="OrthoDB" id="435038at2759"/>